<reference evidence="3 4" key="1">
    <citation type="submission" date="2016-07" db="EMBL/GenBank/DDBJ databases">
        <title>Pervasive Adenine N6-methylation of Active Genes in Fungi.</title>
        <authorList>
            <consortium name="DOE Joint Genome Institute"/>
            <person name="Mondo S.J."/>
            <person name="Dannebaum R.O."/>
            <person name="Kuo R.C."/>
            <person name="Labutti K."/>
            <person name="Haridas S."/>
            <person name="Kuo A."/>
            <person name="Salamov A."/>
            <person name="Ahrendt S.R."/>
            <person name="Lipzen A."/>
            <person name="Sullivan W."/>
            <person name="Andreopoulos W.B."/>
            <person name="Clum A."/>
            <person name="Lindquist E."/>
            <person name="Daum C."/>
            <person name="Ramamoorthy G.K."/>
            <person name="Gryganskyi A."/>
            <person name="Culley D."/>
            <person name="Magnuson J.K."/>
            <person name="James T.Y."/>
            <person name="O'Malley M.A."/>
            <person name="Stajich J.E."/>
            <person name="Spatafora J.W."/>
            <person name="Visel A."/>
            <person name="Grigoriev I.V."/>
        </authorList>
    </citation>
    <scope>NUCLEOTIDE SEQUENCE [LARGE SCALE GENOMIC DNA]</scope>
    <source>
        <strain evidence="3 4">CBS 931.73</strain>
    </source>
</reference>
<keyword evidence="2" id="KW-0472">Membrane</keyword>
<dbReference type="InParanoid" id="A0A1Y1YK07"/>
<evidence type="ECO:0000313" key="3">
    <source>
        <dbReference type="EMBL" id="ORX98341.1"/>
    </source>
</evidence>
<keyword evidence="2" id="KW-0812">Transmembrane</keyword>
<evidence type="ECO:0000256" key="2">
    <source>
        <dbReference type="SAM" id="Phobius"/>
    </source>
</evidence>
<feature type="compositionally biased region" description="Pro residues" evidence="1">
    <location>
        <begin position="142"/>
        <end position="152"/>
    </location>
</feature>
<dbReference type="Proteomes" id="UP000193498">
    <property type="component" value="Unassembled WGS sequence"/>
</dbReference>
<dbReference type="AlphaFoldDB" id="A0A1Y1YK07"/>
<feature type="transmembrane region" description="Helical" evidence="2">
    <location>
        <begin position="18"/>
        <end position="36"/>
    </location>
</feature>
<keyword evidence="2" id="KW-1133">Transmembrane helix</keyword>
<name>A0A1Y1YK07_9FUNG</name>
<protein>
    <submittedName>
        <fullName evidence="3">Uncharacterized protein</fullName>
    </submittedName>
</protein>
<sequence length="152" mass="16494">MAHETSAFARVGCLNMKFWLFLGIIRAWALVLASPIDAGGEEVSVNIDPDSSLIIYDRTNLSRALTIAAIILLSIVLLGLLVLAICWALRKFCFKSSKVIAVSETGKRSSTYRAGDQIRQKYGIAPDGSPLPKKGKYGKYLTPPPAAVSPDR</sequence>
<dbReference type="EMBL" id="MCFE01000115">
    <property type="protein sequence ID" value="ORX98341.1"/>
    <property type="molecule type" value="Genomic_DNA"/>
</dbReference>
<evidence type="ECO:0000313" key="4">
    <source>
        <dbReference type="Proteomes" id="UP000193498"/>
    </source>
</evidence>
<feature type="region of interest" description="Disordered" evidence="1">
    <location>
        <begin position="123"/>
        <end position="152"/>
    </location>
</feature>
<evidence type="ECO:0000256" key="1">
    <source>
        <dbReference type="SAM" id="MobiDB-lite"/>
    </source>
</evidence>
<accession>A0A1Y1YK07</accession>
<proteinExistence type="predicted"/>
<organism evidence="3 4">
    <name type="scientific">Basidiobolus meristosporus CBS 931.73</name>
    <dbReference type="NCBI Taxonomy" id="1314790"/>
    <lineage>
        <taxon>Eukaryota</taxon>
        <taxon>Fungi</taxon>
        <taxon>Fungi incertae sedis</taxon>
        <taxon>Zoopagomycota</taxon>
        <taxon>Entomophthoromycotina</taxon>
        <taxon>Basidiobolomycetes</taxon>
        <taxon>Basidiobolales</taxon>
        <taxon>Basidiobolaceae</taxon>
        <taxon>Basidiobolus</taxon>
    </lineage>
</organism>
<keyword evidence="4" id="KW-1185">Reference proteome</keyword>
<comment type="caution">
    <text evidence="3">The sequence shown here is derived from an EMBL/GenBank/DDBJ whole genome shotgun (WGS) entry which is preliminary data.</text>
</comment>
<gene>
    <name evidence="3" type="ORF">K493DRAFT_367747</name>
</gene>
<feature type="transmembrane region" description="Helical" evidence="2">
    <location>
        <begin position="65"/>
        <end position="89"/>
    </location>
</feature>